<reference evidence="1" key="1">
    <citation type="submission" date="2022-10" db="EMBL/GenBank/DDBJ databases">
        <title>Rhodococcus ferula Z13 complete genome.</title>
        <authorList>
            <person name="Long X."/>
            <person name="Zang M."/>
        </authorList>
    </citation>
    <scope>NUCLEOTIDE SEQUENCE</scope>
    <source>
        <strain evidence="1">Z13</strain>
    </source>
</reference>
<proteinExistence type="predicted"/>
<evidence type="ECO:0000313" key="1">
    <source>
        <dbReference type="EMBL" id="UYP17911.1"/>
    </source>
</evidence>
<evidence type="ECO:0000313" key="2">
    <source>
        <dbReference type="Proteomes" id="UP001156484"/>
    </source>
</evidence>
<organism evidence="1 2">
    <name type="scientific">Rhodococcus sacchari</name>
    <dbReference type="NCBI Taxonomy" id="2962047"/>
    <lineage>
        <taxon>Bacteria</taxon>
        <taxon>Bacillati</taxon>
        <taxon>Actinomycetota</taxon>
        <taxon>Actinomycetes</taxon>
        <taxon>Mycobacteriales</taxon>
        <taxon>Nocardiaceae</taxon>
        <taxon>Rhodococcus</taxon>
    </lineage>
</organism>
<protein>
    <submittedName>
        <fullName evidence="1">CoA transferase</fullName>
    </submittedName>
</protein>
<gene>
    <name evidence="1" type="ORF">OED52_14705</name>
</gene>
<name>A0ACD4DD54_9NOCA</name>
<keyword evidence="2" id="KW-1185">Reference proteome</keyword>
<dbReference type="EMBL" id="CP107551">
    <property type="protein sequence ID" value="UYP17911.1"/>
    <property type="molecule type" value="Genomic_DNA"/>
</dbReference>
<sequence length="400" mass="42492">MENQQDGSNREAGANTPLGMLPGLKVVEMGQNLAAPYASLILGDLGADVVKVEKPGGDDARGWGPPFVGDSSVSFHMMNRNKKSVVLSLDDENDYKAFLDLIREADVFIHNLRPGVENKLKADAETLMAVNPRLIYCSMSAFGHTGPMADRPGYEPLLQAFSGMVAINGDPSGPPSRVGPSVVDLGTGMWSVIGILSALLQRQETGLGSEVRTSLLETAVNWAGRHIADYGATGKIPPRVGTGHNSLTPYGAFEASDGPFIIAAGNDRLFVKLAGALGHPEWPSDPRFTTNAARTENRPVLLPMISEIVAGATVDEWIEQLEKAGVPCAPINSIPQVLEHPQTAAMQMILEADDERLKLTGLPLSINGTRAGFGTEAPSLDAHHDELVGDTTATDTGEDK</sequence>
<keyword evidence="1" id="KW-0808">Transferase</keyword>
<accession>A0ACD4DD54</accession>
<dbReference type="Proteomes" id="UP001156484">
    <property type="component" value="Chromosome"/>
</dbReference>